<gene>
    <name evidence="3" type="ORF">MKK02DRAFT_40531</name>
</gene>
<evidence type="ECO:0000256" key="1">
    <source>
        <dbReference type="SAM" id="MobiDB-lite"/>
    </source>
</evidence>
<dbReference type="Proteomes" id="UP001164286">
    <property type="component" value="Unassembled WGS sequence"/>
</dbReference>
<keyword evidence="2" id="KW-1133">Transmembrane helix</keyword>
<feature type="transmembrane region" description="Helical" evidence="2">
    <location>
        <begin position="212"/>
        <end position="233"/>
    </location>
</feature>
<evidence type="ECO:0000256" key="2">
    <source>
        <dbReference type="SAM" id="Phobius"/>
    </source>
</evidence>
<feature type="transmembrane region" description="Helical" evidence="2">
    <location>
        <begin position="173"/>
        <end position="192"/>
    </location>
</feature>
<feature type="transmembrane region" description="Helical" evidence="2">
    <location>
        <begin position="133"/>
        <end position="153"/>
    </location>
</feature>
<dbReference type="PANTHER" id="PTHR35184:SF1">
    <property type="entry name" value="INTEGRAL MEMBRANE PROTEIN"/>
    <property type="match status" value="1"/>
</dbReference>
<dbReference type="AlphaFoldDB" id="A0AA38H0P5"/>
<comment type="caution">
    <text evidence="3">The sequence shown here is derived from an EMBL/GenBank/DDBJ whole genome shotgun (WGS) entry which is preliminary data.</text>
</comment>
<dbReference type="InterPro" id="IPR021460">
    <property type="entry name" value="DUF3112"/>
</dbReference>
<dbReference type="EMBL" id="JAKWFO010000014">
    <property type="protein sequence ID" value="KAI9632228.1"/>
    <property type="molecule type" value="Genomic_DNA"/>
</dbReference>
<evidence type="ECO:0000313" key="3">
    <source>
        <dbReference type="EMBL" id="KAI9632228.1"/>
    </source>
</evidence>
<proteinExistence type="predicted"/>
<keyword evidence="2" id="KW-0472">Membrane</keyword>
<dbReference type="PANTHER" id="PTHR35184">
    <property type="entry name" value="YALI0C10208P"/>
    <property type="match status" value="1"/>
</dbReference>
<feature type="transmembrane region" description="Helical" evidence="2">
    <location>
        <begin position="248"/>
        <end position="268"/>
    </location>
</feature>
<keyword evidence="4" id="KW-1185">Reference proteome</keyword>
<dbReference type="GeneID" id="77730344"/>
<feature type="transmembrane region" description="Helical" evidence="2">
    <location>
        <begin position="89"/>
        <end position="112"/>
    </location>
</feature>
<dbReference type="Pfam" id="PF11309">
    <property type="entry name" value="DUF3112"/>
    <property type="match status" value="1"/>
</dbReference>
<feature type="transmembrane region" description="Helical" evidence="2">
    <location>
        <begin position="55"/>
        <end position="77"/>
    </location>
</feature>
<dbReference type="RefSeq" id="XP_052942005.1">
    <property type="nucleotide sequence ID" value="XM_053091139.1"/>
</dbReference>
<keyword evidence="2" id="KW-0812">Transmembrane</keyword>
<organism evidence="3 4">
    <name type="scientific">Dioszegia hungarica</name>
    <dbReference type="NCBI Taxonomy" id="4972"/>
    <lineage>
        <taxon>Eukaryota</taxon>
        <taxon>Fungi</taxon>
        <taxon>Dikarya</taxon>
        <taxon>Basidiomycota</taxon>
        <taxon>Agaricomycotina</taxon>
        <taxon>Tremellomycetes</taxon>
        <taxon>Tremellales</taxon>
        <taxon>Bulleribasidiaceae</taxon>
        <taxon>Dioszegia</taxon>
    </lineage>
</organism>
<sequence>MSSSTGAAQLTAQIGGIPTINLDVPICAVFIALFVGLAAGHMTLLQLNNRRKHKFLFSGMLFGFSMSRIMANVFRIAWATQPANADLSLVASVFLNAGILLVYIINNLLAWRMVRSAVPHVGWHPVPRILNKIFLWIVVGMIIPLIVIIVLRVKNPTLSGIGTATTVVSRLAQTYFLLISLSAAVLLAFAVIRKRKDHDPFGHGSFNAKAAILAVSIALATIEAGFRCGTAWAPTPLASDPAWWDSKAAFYCFNFMLDVLILGVLLAGRIDRRFHVPNKADGPGSFSGVARVGSGSEKTAQRDVGSTDETRV</sequence>
<evidence type="ECO:0000313" key="4">
    <source>
        <dbReference type="Proteomes" id="UP001164286"/>
    </source>
</evidence>
<reference evidence="3" key="1">
    <citation type="journal article" date="2022" name="G3 (Bethesda)">
        <title>High quality genome of the basidiomycete yeast Dioszegia hungarica PDD-24b-2 isolated from cloud water.</title>
        <authorList>
            <person name="Jarrige D."/>
            <person name="Haridas S."/>
            <person name="Bleykasten-Grosshans C."/>
            <person name="Joly M."/>
            <person name="Nadalig T."/>
            <person name="Sancelme M."/>
            <person name="Vuilleumier S."/>
            <person name="Grigoriev I.V."/>
            <person name="Amato P."/>
            <person name="Bringel F."/>
        </authorList>
    </citation>
    <scope>NUCLEOTIDE SEQUENCE</scope>
    <source>
        <strain evidence="3">PDD-24b-2</strain>
    </source>
</reference>
<feature type="region of interest" description="Disordered" evidence="1">
    <location>
        <begin position="285"/>
        <end position="312"/>
    </location>
</feature>
<protein>
    <submittedName>
        <fullName evidence="3">Uncharacterized protein</fullName>
    </submittedName>
</protein>
<accession>A0AA38H0P5</accession>
<name>A0AA38H0P5_9TREE</name>
<feature type="transmembrane region" description="Helical" evidence="2">
    <location>
        <begin position="20"/>
        <end position="43"/>
    </location>
</feature>